<keyword evidence="8" id="KW-0503">Monooxygenase</keyword>
<dbReference type="EMBL" id="JAACJP010000001">
    <property type="protein sequence ID" value="KAF5388377.1"/>
    <property type="molecule type" value="Genomic_DNA"/>
</dbReference>
<evidence type="ECO:0000256" key="5">
    <source>
        <dbReference type="ARBA" id="ARBA00022723"/>
    </source>
</evidence>
<evidence type="ECO:0000256" key="3">
    <source>
        <dbReference type="ARBA" id="ARBA00010617"/>
    </source>
</evidence>
<name>A0A8H5HRW0_9AGAR</name>
<dbReference type="PANTHER" id="PTHR46300:SF7">
    <property type="entry name" value="P450, PUTATIVE (EUROFUNG)-RELATED"/>
    <property type="match status" value="1"/>
</dbReference>
<evidence type="ECO:0008006" key="11">
    <source>
        <dbReference type="Google" id="ProtNLM"/>
    </source>
</evidence>
<evidence type="ECO:0000256" key="2">
    <source>
        <dbReference type="ARBA" id="ARBA00005179"/>
    </source>
</evidence>
<dbReference type="PANTHER" id="PTHR46300">
    <property type="entry name" value="P450, PUTATIVE (EUROFUNG)-RELATED-RELATED"/>
    <property type="match status" value="1"/>
</dbReference>
<dbReference type="GO" id="GO:0016705">
    <property type="term" value="F:oxidoreductase activity, acting on paired donors, with incorporation or reduction of molecular oxygen"/>
    <property type="evidence" value="ECO:0007669"/>
    <property type="project" value="InterPro"/>
</dbReference>
<dbReference type="Gene3D" id="1.10.630.10">
    <property type="entry name" value="Cytochrome P450"/>
    <property type="match status" value="1"/>
</dbReference>
<dbReference type="Proteomes" id="UP000565441">
    <property type="component" value="Unassembled WGS sequence"/>
</dbReference>
<comment type="similarity">
    <text evidence="3">Belongs to the cytochrome P450 family.</text>
</comment>
<evidence type="ECO:0000256" key="7">
    <source>
        <dbReference type="ARBA" id="ARBA00023004"/>
    </source>
</evidence>
<keyword evidence="10" id="KW-1185">Reference proteome</keyword>
<keyword evidence="6" id="KW-0560">Oxidoreductase</keyword>
<keyword evidence="5" id="KW-0479">Metal-binding</keyword>
<accession>A0A8H5HRW0</accession>
<keyword evidence="7" id="KW-0408">Iron</keyword>
<dbReference type="CDD" id="cd11065">
    <property type="entry name" value="CYP64-like"/>
    <property type="match status" value="1"/>
</dbReference>
<dbReference type="GO" id="GO:0005506">
    <property type="term" value="F:iron ion binding"/>
    <property type="evidence" value="ECO:0007669"/>
    <property type="project" value="InterPro"/>
</dbReference>
<dbReference type="InterPro" id="IPR050364">
    <property type="entry name" value="Cytochrome_P450_fung"/>
</dbReference>
<dbReference type="SUPFAM" id="SSF48264">
    <property type="entry name" value="Cytochrome P450"/>
    <property type="match status" value="1"/>
</dbReference>
<dbReference type="InterPro" id="IPR002401">
    <property type="entry name" value="Cyt_P450_E_grp-I"/>
</dbReference>
<dbReference type="Pfam" id="PF00067">
    <property type="entry name" value="p450"/>
    <property type="match status" value="1"/>
</dbReference>
<dbReference type="GO" id="GO:0020037">
    <property type="term" value="F:heme binding"/>
    <property type="evidence" value="ECO:0007669"/>
    <property type="project" value="InterPro"/>
</dbReference>
<keyword evidence="4" id="KW-0349">Heme</keyword>
<proteinExistence type="inferred from homology"/>
<gene>
    <name evidence="9" type="ORF">D9615_000792</name>
</gene>
<evidence type="ECO:0000256" key="1">
    <source>
        <dbReference type="ARBA" id="ARBA00001971"/>
    </source>
</evidence>
<comment type="cofactor">
    <cofactor evidence="1">
        <name>heme</name>
        <dbReference type="ChEBI" id="CHEBI:30413"/>
    </cofactor>
</comment>
<comment type="caution">
    <text evidence="9">The sequence shown here is derived from an EMBL/GenBank/DDBJ whole genome shotgun (WGS) entry which is preliminary data.</text>
</comment>
<reference evidence="9 10" key="1">
    <citation type="journal article" date="2020" name="ISME J.">
        <title>Uncovering the hidden diversity of litter-decomposition mechanisms in mushroom-forming fungi.</title>
        <authorList>
            <person name="Floudas D."/>
            <person name="Bentzer J."/>
            <person name="Ahren D."/>
            <person name="Johansson T."/>
            <person name="Persson P."/>
            <person name="Tunlid A."/>
        </authorList>
    </citation>
    <scope>NUCLEOTIDE SEQUENCE [LARGE SCALE GENOMIC DNA]</scope>
    <source>
        <strain evidence="9 10">CBS 661.87</strain>
    </source>
</reference>
<dbReference type="AlphaFoldDB" id="A0A8H5HRW0"/>
<protein>
    <recommendedName>
        <fullName evidence="11">Cytochrome P450</fullName>
    </recommendedName>
</protein>
<evidence type="ECO:0000256" key="6">
    <source>
        <dbReference type="ARBA" id="ARBA00023002"/>
    </source>
</evidence>
<dbReference type="InterPro" id="IPR036396">
    <property type="entry name" value="Cyt_P450_sf"/>
</dbReference>
<dbReference type="PRINTS" id="PR00463">
    <property type="entry name" value="EP450I"/>
</dbReference>
<evidence type="ECO:0000313" key="9">
    <source>
        <dbReference type="EMBL" id="KAF5388377.1"/>
    </source>
</evidence>
<evidence type="ECO:0000256" key="4">
    <source>
        <dbReference type="ARBA" id="ARBA00022617"/>
    </source>
</evidence>
<evidence type="ECO:0000313" key="10">
    <source>
        <dbReference type="Proteomes" id="UP000565441"/>
    </source>
</evidence>
<comment type="pathway">
    <text evidence="2">Secondary metabolite biosynthesis.</text>
</comment>
<evidence type="ECO:0000256" key="8">
    <source>
        <dbReference type="ARBA" id="ARBA00023033"/>
    </source>
</evidence>
<dbReference type="OrthoDB" id="2789670at2759"/>
<dbReference type="GO" id="GO:0004497">
    <property type="term" value="F:monooxygenase activity"/>
    <property type="evidence" value="ECO:0007669"/>
    <property type="project" value="UniProtKB-KW"/>
</dbReference>
<dbReference type="InterPro" id="IPR001128">
    <property type="entry name" value="Cyt_P450"/>
</dbReference>
<organism evidence="9 10">
    <name type="scientific">Tricholomella constricta</name>
    <dbReference type="NCBI Taxonomy" id="117010"/>
    <lineage>
        <taxon>Eukaryota</taxon>
        <taxon>Fungi</taxon>
        <taxon>Dikarya</taxon>
        <taxon>Basidiomycota</taxon>
        <taxon>Agaricomycotina</taxon>
        <taxon>Agaricomycetes</taxon>
        <taxon>Agaricomycetidae</taxon>
        <taxon>Agaricales</taxon>
        <taxon>Tricholomatineae</taxon>
        <taxon>Lyophyllaceae</taxon>
        <taxon>Tricholomella</taxon>
    </lineage>
</organism>
<sequence length="451" mass="50631">MNLEFPPLPVDVRFHFPLLVVAGIFTHLLIKRVKGSPKYPPGPAAWPVVGNILSLSLQGAWISLTEFKKTYGDLIFFHGLGTTVLVVNSVEAIKDLLDKRAHNYSHRPVFTVVGELMGLEKGMPLQPYGDGWREQRKVAHTALSLTAVKQYHKLQEDLAMSLCESIIQNPADFFSQVRLTAGRIIIAVTYGINVTSAEDKYITMAEETMELIGKATVPGAYLCDILPILKYLPAWVPFRKEATMGKTMIEEFVSKPLKHVQREIASGRALPSLVRDLLTAEDVTPDYEHVVKWAAGSMYGAGAETTYATVLNFIMAMVLHPEKQRIAHEELVRVMGNGRVPQIRDRGNLPYVEAIIKETMRWHPALPLGLARRSDKDDWYNGFFVPKGTIIIPNVWAIAFSENEKYDPQDFIPERFLDVDDAAVDPTSYSFGFGRRKVALDFVEVVYTEVV</sequence>